<feature type="compositionally biased region" description="Basic and acidic residues" evidence="1">
    <location>
        <begin position="186"/>
        <end position="198"/>
    </location>
</feature>
<accession>A0AAV7PR65</accession>
<protein>
    <submittedName>
        <fullName evidence="2">Uncharacterized protein</fullName>
    </submittedName>
</protein>
<feature type="region of interest" description="Disordered" evidence="1">
    <location>
        <begin position="177"/>
        <end position="211"/>
    </location>
</feature>
<dbReference type="Proteomes" id="UP001066276">
    <property type="component" value="Chromosome 7"/>
</dbReference>
<reference evidence="2" key="1">
    <citation type="journal article" date="2022" name="bioRxiv">
        <title>Sequencing and chromosome-scale assembly of the giantPleurodeles waltlgenome.</title>
        <authorList>
            <person name="Brown T."/>
            <person name="Elewa A."/>
            <person name="Iarovenko S."/>
            <person name="Subramanian E."/>
            <person name="Araus A.J."/>
            <person name="Petzold A."/>
            <person name="Susuki M."/>
            <person name="Suzuki K.-i.T."/>
            <person name="Hayashi T."/>
            <person name="Toyoda A."/>
            <person name="Oliveira C."/>
            <person name="Osipova E."/>
            <person name="Leigh N.D."/>
            <person name="Simon A."/>
            <person name="Yun M.H."/>
        </authorList>
    </citation>
    <scope>NUCLEOTIDE SEQUENCE</scope>
    <source>
        <strain evidence="2">20211129_DDA</strain>
        <tissue evidence="2">Liver</tissue>
    </source>
</reference>
<organism evidence="2 3">
    <name type="scientific">Pleurodeles waltl</name>
    <name type="common">Iberian ribbed newt</name>
    <dbReference type="NCBI Taxonomy" id="8319"/>
    <lineage>
        <taxon>Eukaryota</taxon>
        <taxon>Metazoa</taxon>
        <taxon>Chordata</taxon>
        <taxon>Craniata</taxon>
        <taxon>Vertebrata</taxon>
        <taxon>Euteleostomi</taxon>
        <taxon>Amphibia</taxon>
        <taxon>Batrachia</taxon>
        <taxon>Caudata</taxon>
        <taxon>Salamandroidea</taxon>
        <taxon>Salamandridae</taxon>
        <taxon>Pleurodelinae</taxon>
        <taxon>Pleurodeles</taxon>
    </lineage>
</organism>
<evidence type="ECO:0000313" key="2">
    <source>
        <dbReference type="EMBL" id="KAJ1129394.1"/>
    </source>
</evidence>
<comment type="caution">
    <text evidence="2">The sequence shown here is derived from an EMBL/GenBank/DDBJ whole genome shotgun (WGS) entry which is preliminary data.</text>
</comment>
<proteinExistence type="predicted"/>
<evidence type="ECO:0000256" key="1">
    <source>
        <dbReference type="SAM" id="MobiDB-lite"/>
    </source>
</evidence>
<sequence>MAANNIVHALRVLQEARREDLMKEGVLEQAWVGLKQPKRSSAEGVSAAVFACTSPESPKKFKKFKVKSVAGRKVLVSPERSEGLEQGSMYLPCASGVRGCGARLIRWTGSSLRQRVAALGRGSSSGMAAGGGRKVVSTGGAHVPSESSAVAAGSQMVACGASACAFKRTRVPHKAAEQAPLALESSGERSEGLFDERPLGGVAKMPAPSEI</sequence>
<evidence type="ECO:0000313" key="3">
    <source>
        <dbReference type="Proteomes" id="UP001066276"/>
    </source>
</evidence>
<dbReference type="EMBL" id="JANPWB010000011">
    <property type="protein sequence ID" value="KAJ1129394.1"/>
    <property type="molecule type" value="Genomic_DNA"/>
</dbReference>
<gene>
    <name evidence="2" type="ORF">NDU88_007765</name>
</gene>
<dbReference type="AlphaFoldDB" id="A0AAV7PR65"/>
<name>A0AAV7PR65_PLEWA</name>
<keyword evidence="3" id="KW-1185">Reference proteome</keyword>